<evidence type="ECO:0000313" key="1">
    <source>
        <dbReference type="EMBL" id="EEF57438.1"/>
    </source>
</evidence>
<name>B9XRS7_PEDPL</name>
<organism evidence="1 2">
    <name type="scientific">Pedosphaera parvula (strain Ellin514)</name>
    <dbReference type="NCBI Taxonomy" id="320771"/>
    <lineage>
        <taxon>Bacteria</taxon>
        <taxon>Pseudomonadati</taxon>
        <taxon>Verrucomicrobiota</taxon>
        <taxon>Pedosphaerae</taxon>
        <taxon>Pedosphaerales</taxon>
        <taxon>Pedosphaeraceae</taxon>
        <taxon>Pedosphaera</taxon>
    </lineage>
</organism>
<keyword evidence="2" id="KW-1185">Reference proteome</keyword>
<dbReference type="Proteomes" id="UP000003688">
    <property type="component" value="Unassembled WGS sequence"/>
</dbReference>
<gene>
    <name evidence="1" type="ORF">Cflav_PD0549</name>
</gene>
<dbReference type="AlphaFoldDB" id="B9XRS7"/>
<dbReference type="STRING" id="320771.Cflav_PD0549"/>
<dbReference type="EMBL" id="ABOX02000068">
    <property type="protein sequence ID" value="EEF57438.1"/>
    <property type="molecule type" value="Genomic_DNA"/>
</dbReference>
<evidence type="ECO:0000313" key="2">
    <source>
        <dbReference type="Proteomes" id="UP000003688"/>
    </source>
</evidence>
<comment type="caution">
    <text evidence="1">The sequence shown here is derived from an EMBL/GenBank/DDBJ whole genome shotgun (WGS) entry which is preliminary data.</text>
</comment>
<proteinExistence type="predicted"/>
<sequence>MRVGKRELHLDRGIIMMLRVFTLGPHNSYLQPQKSSVIPPIY</sequence>
<accession>B9XRS7</accession>
<reference evidence="1 2" key="1">
    <citation type="journal article" date="2011" name="J. Bacteriol.">
        <title>Genome sequence of 'Pedosphaera parvula' Ellin514, an aerobic Verrucomicrobial isolate from pasture soil.</title>
        <authorList>
            <person name="Kant R."/>
            <person name="van Passel M.W."/>
            <person name="Sangwan P."/>
            <person name="Palva A."/>
            <person name="Lucas S."/>
            <person name="Copeland A."/>
            <person name="Lapidus A."/>
            <person name="Glavina Del Rio T."/>
            <person name="Dalin E."/>
            <person name="Tice H."/>
            <person name="Bruce D."/>
            <person name="Goodwin L."/>
            <person name="Pitluck S."/>
            <person name="Chertkov O."/>
            <person name="Larimer F.W."/>
            <person name="Land M.L."/>
            <person name="Hauser L."/>
            <person name="Brettin T.S."/>
            <person name="Detter J.C."/>
            <person name="Han S."/>
            <person name="de Vos W.M."/>
            <person name="Janssen P.H."/>
            <person name="Smidt H."/>
        </authorList>
    </citation>
    <scope>NUCLEOTIDE SEQUENCE [LARGE SCALE GENOMIC DNA]</scope>
    <source>
        <strain evidence="1 2">Ellin514</strain>
    </source>
</reference>
<protein>
    <submittedName>
        <fullName evidence="1">Uncharacterized protein</fullName>
    </submittedName>
</protein>